<feature type="transmembrane region" description="Helical" evidence="1">
    <location>
        <begin position="36"/>
        <end position="55"/>
    </location>
</feature>
<keyword evidence="1" id="KW-1133">Transmembrane helix</keyword>
<evidence type="ECO:0000313" key="2">
    <source>
        <dbReference type="EMBL" id="EHL78213.1"/>
    </source>
</evidence>
<evidence type="ECO:0000313" key="3">
    <source>
        <dbReference type="Proteomes" id="UP000011747"/>
    </source>
</evidence>
<dbReference type="RefSeq" id="WP_003353961.1">
    <property type="nucleotide sequence ID" value="NZ_JH414751.1"/>
</dbReference>
<dbReference type="Proteomes" id="UP000011747">
    <property type="component" value="Unassembled WGS sequence"/>
</dbReference>
<evidence type="ECO:0000256" key="1">
    <source>
        <dbReference type="SAM" id="Phobius"/>
    </source>
</evidence>
<keyword evidence="1" id="KW-0472">Membrane</keyword>
<name>G9QKU0_9BACI</name>
<gene>
    <name evidence="2" type="ORF">HMPREF1015_01779</name>
</gene>
<dbReference type="PATRIC" id="fig|665952.3.peg.1644"/>
<dbReference type="AlphaFoldDB" id="G9QKU0"/>
<accession>G9QKU0</accession>
<evidence type="ECO:0008006" key="4">
    <source>
        <dbReference type="Google" id="ProtNLM"/>
    </source>
</evidence>
<protein>
    <recommendedName>
        <fullName evidence="4">Transposase</fullName>
    </recommendedName>
</protein>
<sequence>MITKKEYFAQLPKEIKDGFSELQIGNHLRKAGIIKARGYSCLLIFQLLFLLVFQYRNWYHALQSKKAADLPGKDTIYRFLNSSTYNWRTFLLSLSSEVIRRVKQTISKRRVTVFIVVRFDLFS</sequence>
<comment type="caution">
    <text evidence="2">The sequence shown here is derived from an EMBL/GenBank/DDBJ whole genome shotgun (WGS) entry which is preliminary data.</text>
</comment>
<reference evidence="2 3" key="1">
    <citation type="submission" date="2011-09" db="EMBL/GenBank/DDBJ databases">
        <title>The Genome Sequence of Bacillus smithii 7_3_47FAA.</title>
        <authorList>
            <consortium name="The Broad Institute Genome Sequencing Platform"/>
            <person name="Earl A."/>
            <person name="Ward D."/>
            <person name="Feldgarden M."/>
            <person name="Gevers D."/>
            <person name="Daigneault M."/>
            <person name="Strauss J."/>
            <person name="Allen-Vercoe E."/>
            <person name="Young S.K."/>
            <person name="Zeng Q."/>
            <person name="Gargeya S."/>
            <person name="Fitzgerald M."/>
            <person name="Haas B."/>
            <person name="Abouelleil A."/>
            <person name="Alvarado L."/>
            <person name="Arachchi H.M."/>
            <person name="Berlin A."/>
            <person name="Brown A."/>
            <person name="Chapman S.B."/>
            <person name="Chen Z."/>
            <person name="Dunbar C."/>
            <person name="Freedman E."/>
            <person name="Gearin G."/>
            <person name="Goldberg J."/>
            <person name="Griggs A."/>
            <person name="Gujja S."/>
            <person name="Heiman D."/>
            <person name="Howarth C."/>
            <person name="Larson L."/>
            <person name="Lui A."/>
            <person name="MacDonald P.J.P."/>
            <person name="Montmayeur A."/>
            <person name="Murphy C."/>
            <person name="Neiman D."/>
            <person name="Pearson M."/>
            <person name="Priest M."/>
            <person name="Roberts A."/>
            <person name="Saif S."/>
            <person name="Shea T."/>
            <person name="Shenoy N."/>
            <person name="Sisk P."/>
            <person name="Stolte C."/>
            <person name="Sykes S."/>
            <person name="Wortman J."/>
            <person name="Nusbaum C."/>
            <person name="Birren B."/>
        </authorList>
    </citation>
    <scope>NUCLEOTIDE SEQUENCE [LARGE SCALE GENOMIC DNA]</scope>
    <source>
        <strain evidence="2 3">7_3_47FAA</strain>
    </source>
</reference>
<keyword evidence="1" id="KW-0812">Transmembrane</keyword>
<organism evidence="2 3">
    <name type="scientific">Bacillus smithii 7_3_47FAA</name>
    <dbReference type="NCBI Taxonomy" id="665952"/>
    <lineage>
        <taxon>Bacteria</taxon>
        <taxon>Bacillati</taxon>
        <taxon>Bacillota</taxon>
        <taxon>Bacilli</taxon>
        <taxon>Bacillales</taxon>
        <taxon>Bacillaceae</taxon>
        <taxon>Bacillus</taxon>
    </lineage>
</organism>
<proteinExistence type="predicted"/>
<dbReference type="HOGENOM" id="CLU_041101_3_2_9"/>
<keyword evidence="3" id="KW-1185">Reference proteome</keyword>
<dbReference type="EMBL" id="ACWF01000086">
    <property type="protein sequence ID" value="EHL78213.1"/>
    <property type="molecule type" value="Genomic_DNA"/>
</dbReference>